<proteinExistence type="inferred from homology"/>
<dbReference type="PANTHER" id="PTHR30329:SF21">
    <property type="entry name" value="LIPOPROTEIN YIAD-RELATED"/>
    <property type="match status" value="1"/>
</dbReference>
<comment type="subcellular location">
    <subcellularLocation>
        <location evidence="6">Cell outer membrane</location>
        <topology evidence="6">Lipid-anchor</topology>
    </subcellularLocation>
</comment>
<dbReference type="SUPFAM" id="SSF103088">
    <property type="entry name" value="OmpA-like"/>
    <property type="match status" value="1"/>
</dbReference>
<sequence>MNIKLAIGLAAVSVVLASGCSSKPKKPAPGSEQTGSMNGEHSHGGKSHSHNGLPGHRHDDNISVQPGSGNGFGGSGSGGSGSGSGLAGNGSGGSGQSGGFGGGGNNGGVGNGQGGGFGSGSGYAGNTKSAYTPADLRDSRSILAQRIIYFNYNQANIDPQYRPVLDAHASLLRDFPELNVRLEGHADERGSREYNVALSERRANSVLDYMKIKGTKQSQADVVGYGEEIPATFGHGEGTWSKNRRVEIIYAGE</sequence>
<dbReference type="Gene3D" id="3.30.1330.60">
    <property type="entry name" value="OmpA-like domain"/>
    <property type="match status" value="1"/>
</dbReference>
<dbReference type="InterPro" id="IPR039001">
    <property type="entry name" value="Pal"/>
</dbReference>
<dbReference type="InterPro" id="IPR050330">
    <property type="entry name" value="Bact_OuterMem_StrucFunc"/>
</dbReference>
<evidence type="ECO:0000256" key="1">
    <source>
        <dbReference type="ARBA" id="ARBA00022729"/>
    </source>
</evidence>
<evidence type="ECO:0000256" key="3">
    <source>
        <dbReference type="ARBA" id="ARBA00023139"/>
    </source>
</evidence>
<evidence type="ECO:0000313" key="10">
    <source>
        <dbReference type="EMBL" id="CAA6802285.1"/>
    </source>
</evidence>
<evidence type="ECO:0000256" key="8">
    <source>
        <dbReference type="SAM" id="SignalP"/>
    </source>
</evidence>
<feature type="compositionally biased region" description="Gly residues" evidence="7">
    <location>
        <begin position="68"/>
        <end position="113"/>
    </location>
</feature>
<evidence type="ECO:0000259" key="9">
    <source>
        <dbReference type="PROSITE" id="PS51123"/>
    </source>
</evidence>
<dbReference type="PROSITE" id="PS51123">
    <property type="entry name" value="OMPA_2"/>
    <property type="match status" value="1"/>
</dbReference>
<dbReference type="AlphaFoldDB" id="A0A6S6SH82"/>
<dbReference type="InterPro" id="IPR006664">
    <property type="entry name" value="OMP_bac"/>
</dbReference>
<dbReference type="GO" id="GO:0051301">
    <property type="term" value="P:cell division"/>
    <property type="evidence" value="ECO:0007669"/>
    <property type="project" value="UniProtKB-UniRule"/>
</dbReference>
<organism evidence="10">
    <name type="scientific">uncultured Thiotrichaceae bacterium</name>
    <dbReference type="NCBI Taxonomy" id="298394"/>
    <lineage>
        <taxon>Bacteria</taxon>
        <taxon>Pseudomonadati</taxon>
        <taxon>Pseudomonadota</taxon>
        <taxon>Gammaproteobacteria</taxon>
        <taxon>Thiotrichales</taxon>
        <taxon>Thiotrichaceae</taxon>
        <taxon>environmental samples</taxon>
    </lineage>
</organism>
<evidence type="ECO:0000256" key="7">
    <source>
        <dbReference type="SAM" id="MobiDB-lite"/>
    </source>
</evidence>
<dbReference type="HAMAP" id="MF_02204">
    <property type="entry name" value="Pal"/>
    <property type="match status" value="1"/>
</dbReference>
<feature type="chain" id="PRO_5028433276" description="Peptidoglycan-associated lipoprotein" evidence="8">
    <location>
        <begin position="18"/>
        <end position="253"/>
    </location>
</feature>
<comment type="subunit">
    <text evidence="6">The Tol-Pal system is composed of five core proteins: the inner membrane proteins TolA, TolQ and TolR, the periplasmic protein TolB and the outer membrane protein Pal. They form a network linking the inner and outer membranes and the peptidoglycan layer.</text>
</comment>
<keyword evidence="6" id="KW-0132">Cell division</keyword>
<comment type="similarity">
    <text evidence="6">Belongs to the Pal lipoprotein family.</text>
</comment>
<keyword evidence="4 6" id="KW-0998">Cell outer membrane</keyword>
<evidence type="ECO:0000256" key="5">
    <source>
        <dbReference type="ARBA" id="ARBA00023288"/>
    </source>
</evidence>
<reference evidence="10" key="1">
    <citation type="submission" date="2020-01" db="EMBL/GenBank/DDBJ databases">
        <authorList>
            <person name="Meier V. D."/>
            <person name="Meier V D."/>
        </authorList>
    </citation>
    <scope>NUCLEOTIDE SEQUENCE</scope>
    <source>
        <strain evidence="10">HLG_WM_MAG_08</strain>
    </source>
</reference>
<name>A0A6S6SH82_9GAMM</name>
<dbReference type="PRINTS" id="PR01021">
    <property type="entry name" value="OMPADOMAIN"/>
</dbReference>
<evidence type="ECO:0000256" key="2">
    <source>
        <dbReference type="ARBA" id="ARBA00023136"/>
    </source>
</evidence>
<feature type="signal peptide" evidence="8">
    <location>
        <begin position="1"/>
        <end position="17"/>
    </location>
</feature>
<dbReference type="PANTHER" id="PTHR30329">
    <property type="entry name" value="STATOR ELEMENT OF FLAGELLAR MOTOR COMPLEX"/>
    <property type="match status" value="1"/>
</dbReference>
<evidence type="ECO:0000256" key="6">
    <source>
        <dbReference type="HAMAP-Rule" id="MF_02204"/>
    </source>
</evidence>
<protein>
    <recommendedName>
        <fullName evidence="6">Peptidoglycan-associated lipoprotein</fullName>
        <shortName evidence="6">PAL</shortName>
    </recommendedName>
</protein>
<dbReference type="Pfam" id="PF00691">
    <property type="entry name" value="OmpA"/>
    <property type="match status" value="1"/>
</dbReference>
<keyword evidence="1 6" id="KW-0732">Signal</keyword>
<dbReference type="InterPro" id="IPR006665">
    <property type="entry name" value="OmpA-like"/>
</dbReference>
<dbReference type="PROSITE" id="PS51257">
    <property type="entry name" value="PROKAR_LIPOPROTEIN"/>
    <property type="match status" value="1"/>
</dbReference>
<evidence type="ECO:0000256" key="4">
    <source>
        <dbReference type="ARBA" id="ARBA00023237"/>
    </source>
</evidence>
<comment type="function">
    <text evidence="6">Part of the Tol-Pal system, which plays a role in outer membrane invagination during cell division and is important for maintaining outer membrane integrity.</text>
</comment>
<dbReference type="CDD" id="cd07185">
    <property type="entry name" value="OmpA_C-like"/>
    <property type="match status" value="1"/>
</dbReference>
<keyword evidence="3 6" id="KW-0564">Palmitate</keyword>
<accession>A0A6S6SH82</accession>
<gene>
    <name evidence="6" type="primary">pal</name>
    <name evidence="10" type="ORF">HELGO_WM29074</name>
</gene>
<dbReference type="EMBL" id="CACVAV010000038">
    <property type="protein sequence ID" value="CAA6802285.1"/>
    <property type="molecule type" value="Genomic_DNA"/>
</dbReference>
<dbReference type="GO" id="GO:0009279">
    <property type="term" value="C:cell outer membrane"/>
    <property type="evidence" value="ECO:0007669"/>
    <property type="project" value="UniProtKB-SubCell"/>
</dbReference>
<feature type="region of interest" description="Disordered" evidence="7">
    <location>
        <begin position="20"/>
        <end position="113"/>
    </location>
</feature>
<keyword evidence="6" id="KW-0131">Cell cycle</keyword>
<keyword evidence="2 6" id="KW-0472">Membrane</keyword>
<dbReference type="InterPro" id="IPR036737">
    <property type="entry name" value="OmpA-like_sf"/>
</dbReference>
<keyword evidence="5 6" id="KW-0449">Lipoprotein</keyword>
<feature type="domain" description="OmpA-like" evidence="9">
    <location>
        <begin position="137"/>
        <end position="253"/>
    </location>
</feature>